<dbReference type="InterPro" id="IPR036249">
    <property type="entry name" value="Thioredoxin-like_sf"/>
</dbReference>
<evidence type="ECO:0000256" key="1">
    <source>
        <dbReference type="SAM" id="SignalP"/>
    </source>
</evidence>
<dbReference type="Proteomes" id="UP000285794">
    <property type="component" value="Unassembled WGS sequence"/>
</dbReference>
<proteinExistence type="predicted"/>
<keyword evidence="4" id="KW-1185">Reference proteome</keyword>
<dbReference type="InterPro" id="IPR050553">
    <property type="entry name" value="Thioredoxin_ResA/DsbE_sf"/>
</dbReference>
<dbReference type="OrthoDB" id="9815205at2"/>
<feature type="chain" id="PRO_5018989570" evidence="1">
    <location>
        <begin position="19"/>
        <end position="241"/>
    </location>
</feature>
<keyword evidence="1" id="KW-0732">Signal</keyword>
<feature type="domain" description="Thioredoxin" evidence="2">
    <location>
        <begin position="82"/>
        <end position="241"/>
    </location>
</feature>
<dbReference type="PANTHER" id="PTHR42852">
    <property type="entry name" value="THIOL:DISULFIDE INTERCHANGE PROTEIN DSBE"/>
    <property type="match status" value="1"/>
</dbReference>
<dbReference type="PANTHER" id="PTHR42852:SF17">
    <property type="entry name" value="THIOREDOXIN-LIKE PROTEIN HI_1115"/>
    <property type="match status" value="1"/>
</dbReference>
<dbReference type="InterPro" id="IPR000866">
    <property type="entry name" value="AhpC/TSA"/>
</dbReference>
<accession>A0A425XXT8</accession>
<feature type="signal peptide" evidence="1">
    <location>
        <begin position="1"/>
        <end position="18"/>
    </location>
</feature>
<organism evidence="3 4">
    <name type="scientific">Ancylomarina euxinus</name>
    <dbReference type="NCBI Taxonomy" id="2283627"/>
    <lineage>
        <taxon>Bacteria</taxon>
        <taxon>Pseudomonadati</taxon>
        <taxon>Bacteroidota</taxon>
        <taxon>Bacteroidia</taxon>
        <taxon>Marinilabiliales</taxon>
        <taxon>Marinifilaceae</taxon>
        <taxon>Ancylomarina</taxon>
    </lineage>
</organism>
<dbReference type="Pfam" id="PF00578">
    <property type="entry name" value="AhpC-TSA"/>
    <property type="match status" value="1"/>
</dbReference>
<evidence type="ECO:0000313" key="3">
    <source>
        <dbReference type="EMBL" id="RRG19528.1"/>
    </source>
</evidence>
<gene>
    <name evidence="3" type="ORF">DWB61_15055</name>
</gene>
<dbReference type="InterPro" id="IPR013766">
    <property type="entry name" value="Thioredoxin_domain"/>
</dbReference>
<reference evidence="3 4" key="1">
    <citation type="submission" date="2018-07" db="EMBL/GenBank/DDBJ databases">
        <title>Draft genome sequence of Ancylomarina sp. M1P.</title>
        <authorList>
            <person name="Yadav S."/>
            <person name="Villanueva L."/>
            <person name="Damste J.S.S."/>
        </authorList>
    </citation>
    <scope>NUCLEOTIDE SEQUENCE [LARGE SCALE GENOMIC DNA]</scope>
    <source>
        <strain evidence="3 4">M1P</strain>
    </source>
</reference>
<dbReference type="Gene3D" id="3.40.30.10">
    <property type="entry name" value="Glutaredoxin"/>
    <property type="match status" value="1"/>
</dbReference>
<name>A0A425XXT8_9BACT</name>
<dbReference type="CDD" id="cd02966">
    <property type="entry name" value="TlpA_like_family"/>
    <property type="match status" value="1"/>
</dbReference>
<comment type="caution">
    <text evidence="3">The sequence shown here is derived from an EMBL/GenBank/DDBJ whole genome shotgun (WGS) entry which is preliminary data.</text>
</comment>
<dbReference type="EMBL" id="QQWG01000019">
    <property type="protein sequence ID" value="RRG19528.1"/>
    <property type="molecule type" value="Genomic_DNA"/>
</dbReference>
<dbReference type="GO" id="GO:0016209">
    <property type="term" value="F:antioxidant activity"/>
    <property type="evidence" value="ECO:0007669"/>
    <property type="project" value="InterPro"/>
</dbReference>
<dbReference type="AlphaFoldDB" id="A0A425XXT8"/>
<dbReference type="GO" id="GO:0016491">
    <property type="term" value="F:oxidoreductase activity"/>
    <property type="evidence" value="ECO:0007669"/>
    <property type="project" value="InterPro"/>
</dbReference>
<protein>
    <submittedName>
        <fullName evidence="3">TlpA family protein disulfide reductase</fullName>
    </submittedName>
</protein>
<dbReference type="SUPFAM" id="SSF52833">
    <property type="entry name" value="Thioredoxin-like"/>
    <property type="match status" value="1"/>
</dbReference>
<dbReference type="PROSITE" id="PS51352">
    <property type="entry name" value="THIOREDOXIN_2"/>
    <property type="match status" value="1"/>
</dbReference>
<evidence type="ECO:0000313" key="4">
    <source>
        <dbReference type="Proteomes" id="UP000285794"/>
    </source>
</evidence>
<dbReference type="RefSeq" id="WP_125031714.1">
    <property type="nucleotide sequence ID" value="NZ_JAPXVP010000017.1"/>
</dbReference>
<sequence>MKYLIIILLLTLTTGVYAQTEYYTTDGKNRLLQADLDKISTNLKTKYSEVLDKEMFVNIKIKETERKGDSIIHKISFDITDKKTTDKFKNSLLADLKGKEFLKFNLSSINGEMIRSESLKGKPTLINFWFKGCAPCIDEMPILNQIFETYKSEYNFISITYETKKDVNLFLKKHAFEFKHLVNARAFIDELGIQSYPLNLFIDSKGILRFVEGGIPYEDDEKGGMQMGNGHQFIKLLKSLD</sequence>
<evidence type="ECO:0000259" key="2">
    <source>
        <dbReference type="PROSITE" id="PS51352"/>
    </source>
</evidence>